<dbReference type="eggNOG" id="COG4928">
    <property type="taxonomic scope" value="Bacteria"/>
</dbReference>
<reference evidence="3 4" key="1">
    <citation type="submission" date="2010-08" db="EMBL/GenBank/DDBJ databases">
        <title>Complete sequence of Clostridium cellulovorans 743B.</title>
        <authorList>
            <consortium name="US DOE Joint Genome Institute"/>
            <person name="Lucas S."/>
            <person name="Copeland A."/>
            <person name="Lapidus A."/>
            <person name="Cheng J.-F."/>
            <person name="Bruce D."/>
            <person name="Goodwin L."/>
            <person name="Pitluck S."/>
            <person name="Chertkov O."/>
            <person name="Detter J.C."/>
            <person name="Han C."/>
            <person name="Tapia R."/>
            <person name="Land M."/>
            <person name="Hauser L."/>
            <person name="Chang Y.-J."/>
            <person name="Jeffries C."/>
            <person name="Kyrpides N."/>
            <person name="Ivanova N."/>
            <person name="Mikhailova N."/>
            <person name="Hemme C.L."/>
            <person name="Woyke T."/>
        </authorList>
    </citation>
    <scope>NUCLEOTIDE SEQUENCE [LARGE SCALE GENOMIC DNA]</scope>
    <source>
        <strain evidence="4">ATCC 35296 / DSM 3052 / OCM 3 / 743B</strain>
    </source>
</reference>
<evidence type="ECO:0000256" key="1">
    <source>
        <dbReference type="SAM" id="Phobius"/>
    </source>
</evidence>
<dbReference type="AlphaFoldDB" id="D9SVC3"/>
<dbReference type="Pfam" id="PF07693">
    <property type="entry name" value="KAP_NTPase"/>
    <property type="match status" value="1"/>
</dbReference>
<feature type="transmembrane region" description="Helical" evidence="1">
    <location>
        <begin position="14"/>
        <end position="36"/>
    </location>
</feature>
<accession>D9SVC3</accession>
<dbReference type="SUPFAM" id="SSF52540">
    <property type="entry name" value="P-loop containing nucleoside triphosphate hydrolases"/>
    <property type="match status" value="1"/>
</dbReference>
<evidence type="ECO:0000259" key="2">
    <source>
        <dbReference type="Pfam" id="PF07693"/>
    </source>
</evidence>
<organism evidence="3 4">
    <name type="scientific">Clostridium cellulovorans (strain ATCC 35296 / DSM 3052 / OCM 3 / 743B)</name>
    <dbReference type="NCBI Taxonomy" id="573061"/>
    <lineage>
        <taxon>Bacteria</taxon>
        <taxon>Bacillati</taxon>
        <taxon>Bacillota</taxon>
        <taxon>Clostridia</taxon>
        <taxon>Eubacteriales</taxon>
        <taxon>Clostridiaceae</taxon>
        <taxon>Clostridium</taxon>
    </lineage>
</organism>
<dbReference type="KEGG" id="ccb:Clocel_1293"/>
<evidence type="ECO:0000313" key="4">
    <source>
        <dbReference type="Proteomes" id="UP000002730"/>
    </source>
</evidence>
<dbReference type="InterPro" id="IPR011646">
    <property type="entry name" value="KAP_P-loop"/>
</dbReference>
<keyword evidence="4" id="KW-1185">Reference proteome</keyword>
<keyword evidence="1" id="KW-0472">Membrane</keyword>
<dbReference type="OrthoDB" id="88903at2"/>
<sequence length="577" mass="67342">MGIMSETILKSVNYYIYIYQNALIVIGVIGSIWAIVSNFKKYSYRREFAIFVKTTILMFLSSLILEGIGIASITAIEEKIFHDISAMMIIGFFILFVVEKLFFYRIDNKGYHIEQDFIGYLIYLVYFLMVIAMGYGLKYLLFALSWQIVLISLRFNMNTKKVEVKKKDRLYPSRKEQLKTVEKIINESEYKNFAIAISGKWGTGKSLFLEALMARTEENSNYCIYIKPMITDTRETLISEFQKRLSNIMIKNGIYCGRYSALESYFKEVLGLLTVSGKASIVSLIKGVEESKSYRDFKEEVQRDIDALLSESNKLVVVIDDFDRIDEKKQLDVLTFIKEVIDFKGCIVIFAFDYNNITDTKFITAEYLEKFIATKINLINVSFDELINYHRDEGLSVDNIKSKYVKDILTNIYDNSIDYFNEQYEYFVQAINKNHEVYLINDDYETQLVEFKIRLRDSIDNSVRVIHFLKEILTSLITIEATNNQDKSIENFFLAEEVAKLVFTVNFIKVFQRKIYDEKIEVQGMKTYLESNTSKFKSIDEAYVRILLSQVLICNDDNKDMNAKKRCVSLATKFMKI</sequence>
<name>D9SVC3_CLOC7</name>
<proteinExistence type="predicted"/>
<keyword evidence="1" id="KW-1133">Transmembrane helix</keyword>
<gene>
    <name evidence="3" type="ordered locus">Clocel_1293</name>
</gene>
<dbReference type="HOGENOM" id="CLU_472290_0_0_9"/>
<dbReference type="Proteomes" id="UP000002730">
    <property type="component" value="Chromosome"/>
</dbReference>
<keyword evidence="1" id="KW-0812">Transmembrane</keyword>
<evidence type="ECO:0000313" key="3">
    <source>
        <dbReference type="EMBL" id="ADL51047.1"/>
    </source>
</evidence>
<dbReference type="InterPro" id="IPR027417">
    <property type="entry name" value="P-loop_NTPase"/>
</dbReference>
<feature type="transmembrane region" description="Helical" evidence="1">
    <location>
        <begin position="84"/>
        <end position="105"/>
    </location>
</feature>
<dbReference type="Gene3D" id="3.40.50.300">
    <property type="entry name" value="P-loop containing nucleotide triphosphate hydrolases"/>
    <property type="match status" value="1"/>
</dbReference>
<feature type="transmembrane region" description="Helical" evidence="1">
    <location>
        <begin position="117"/>
        <end position="133"/>
    </location>
</feature>
<feature type="transmembrane region" description="Helical" evidence="1">
    <location>
        <begin position="48"/>
        <end position="72"/>
    </location>
</feature>
<protein>
    <submittedName>
        <fullName evidence="3">KAP P-loop domain protein</fullName>
    </submittedName>
</protein>
<dbReference type="EMBL" id="CP002160">
    <property type="protein sequence ID" value="ADL51047.1"/>
    <property type="molecule type" value="Genomic_DNA"/>
</dbReference>
<feature type="domain" description="KAP NTPase" evidence="2">
    <location>
        <begin position="175"/>
        <end position="405"/>
    </location>
</feature>